<protein>
    <recommendedName>
        <fullName evidence="3">Protein asunder</fullName>
    </recommendedName>
    <alternativeName>
        <fullName evidence="14">Cell cycle regulator Mat89Bb</fullName>
    </alternativeName>
    <alternativeName>
        <fullName evidence="13">Set apart in position or space protein</fullName>
    </alternativeName>
</protein>
<dbReference type="GO" id="GO:0051642">
    <property type="term" value="P:centrosome localization"/>
    <property type="evidence" value="ECO:0007669"/>
    <property type="project" value="TreeGrafter"/>
</dbReference>
<evidence type="ECO:0000256" key="9">
    <source>
        <dbReference type="ARBA" id="ARBA00023054"/>
    </source>
</evidence>
<dbReference type="PANTHER" id="PTHR12955:SF1">
    <property type="entry name" value="INTEGRATOR COMPLEX SUBUNIT 13"/>
    <property type="match status" value="1"/>
</dbReference>
<reference evidence="18 19" key="1">
    <citation type="submission" date="2016-03" db="EMBL/GenBank/DDBJ databases">
        <title>EvidentialGene: Evidence-directed Construction of Genes on Genomes.</title>
        <authorList>
            <person name="Gilbert D.G."/>
            <person name="Choi J.-H."/>
            <person name="Mockaitis K."/>
            <person name="Colbourne J."/>
            <person name="Pfrender M."/>
        </authorList>
    </citation>
    <scope>NUCLEOTIDE SEQUENCE [LARGE SCALE GENOMIC DNA]</scope>
    <source>
        <strain evidence="18 19">Xinb3</strain>
        <tissue evidence="18">Complete organism</tissue>
    </source>
</reference>
<evidence type="ECO:0000256" key="13">
    <source>
        <dbReference type="ARBA" id="ARBA00030658"/>
    </source>
</evidence>
<name>A0A0P5TJ22_9CRUS</name>
<evidence type="ECO:0000256" key="1">
    <source>
        <dbReference type="ARBA" id="ARBA00004123"/>
    </source>
</evidence>
<comment type="subunit">
    <text evidence="16">Belongs to the multiprotein complex Integrator, at least composed of IntS1, IntS2, IntS3, IntS4, omd/IntS5, IntS6, defl/IntS7, IntS8, IntS9, IntS10, IntS11, IntS12, asun/IntS13, IntS14 and IntS15. The core complex associates with protein phosphatase 2A subunits mts/PP2A and Pp2A-29B, to form the Integrator-PP2A (INTAC) complex.</text>
</comment>
<dbReference type="OrthoDB" id="5844105at2759"/>
<evidence type="ECO:0000256" key="6">
    <source>
        <dbReference type="ARBA" id="ARBA00022776"/>
    </source>
</evidence>
<dbReference type="GO" id="GO:0030154">
    <property type="term" value="P:cell differentiation"/>
    <property type="evidence" value="ECO:0007669"/>
    <property type="project" value="UniProtKB-KW"/>
</dbReference>
<keyword evidence="12" id="KW-0131">Cell cycle</keyword>
<evidence type="ECO:0000256" key="11">
    <source>
        <dbReference type="ARBA" id="ARBA00023254"/>
    </source>
</evidence>
<proteinExistence type="inferred from homology"/>
<evidence type="ECO:0000256" key="8">
    <source>
        <dbReference type="ARBA" id="ARBA00022871"/>
    </source>
</evidence>
<keyword evidence="4" id="KW-0963">Cytoplasm</keyword>
<dbReference type="PANTHER" id="PTHR12955">
    <property type="entry name" value="SARCOMA ANTIGEN NY-SAR-95-RELATED"/>
    <property type="match status" value="1"/>
</dbReference>
<organism evidence="18 19">
    <name type="scientific">Daphnia magna</name>
    <dbReference type="NCBI Taxonomy" id="35525"/>
    <lineage>
        <taxon>Eukaryota</taxon>
        <taxon>Metazoa</taxon>
        <taxon>Ecdysozoa</taxon>
        <taxon>Arthropoda</taxon>
        <taxon>Crustacea</taxon>
        <taxon>Branchiopoda</taxon>
        <taxon>Diplostraca</taxon>
        <taxon>Cladocera</taxon>
        <taxon>Anomopoda</taxon>
        <taxon>Daphniidae</taxon>
        <taxon>Daphnia</taxon>
    </lineage>
</organism>
<evidence type="ECO:0000256" key="12">
    <source>
        <dbReference type="ARBA" id="ARBA00023306"/>
    </source>
</evidence>
<evidence type="ECO:0000256" key="4">
    <source>
        <dbReference type="ARBA" id="ARBA00022490"/>
    </source>
</evidence>
<evidence type="ECO:0000313" key="19">
    <source>
        <dbReference type="Proteomes" id="UP000076858"/>
    </source>
</evidence>
<evidence type="ECO:0000256" key="16">
    <source>
        <dbReference type="ARBA" id="ARBA00065185"/>
    </source>
</evidence>
<evidence type="ECO:0000256" key="5">
    <source>
        <dbReference type="ARBA" id="ARBA00022618"/>
    </source>
</evidence>
<dbReference type="GO" id="GO:0007283">
    <property type="term" value="P:spermatogenesis"/>
    <property type="evidence" value="ECO:0007669"/>
    <property type="project" value="UniProtKB-KW"/>
</dbReference>
<comment type="caution">
    <text evidence="18">The sequence shown here is derived from an EMBL/GenBank/DDBJ whole genome shotgun (WGS) entry which is preliminary data.</text>
</comment>
<evidence type="ECO:0000256" key="7">
    <source>
        <dbReference type="ARBA" id="ARBA00022782"/>
    </source>
</evidence>
<evidence type="ECO:0000256" key="10">
    <source>
        <dbReference type="ARBA" id="ARBA00023242"/>
    </source>
</evidence>
<feature type="compositionally biased region" description="Polar residues" evidence="17">
    <location>
        <begin position="576"/>
        <end position="594"/>
    </location>
</feature>
<gene>
    <name evidence="18" type="ORF">APZ42_030793</name>
</gene>
<sequence>MSWPNSLKTVFVIDHGPVMARPSDLPIELDVFNKPRGHGPGAFIPVTPVCKSLWTCAAEASFEYCRIVWDIYPTGRLIRFMICDTKVNPVGSWGTNQQNLTSITYHFAQLGVPVSDSRLGDSSIMHGLTAALESLTECSDAQLEKLKSPGNKSKVHNRGRVICISSFREDGYVRSLESFFQETIVQINQRNFPPTHMPIHHCDFVVVNIYPNPPTLTLKEHPRLELSPLLSCELISVCASRWLASRLVILVLQHYELASTTVTGIPMKEEQNASSSANYDVEIFHPVAAHADILKLKNESALFLMKEGYGYKTVTLKWCTPRATSNSVEMWPCSSAYRISPVDVTSRPSSCLTNFLLGGRSVMLELPRSGTGGRTTSHMLAAHGGEIFLHSLLIGRSVIEDPPSISEGSGGRVTDYRIPDFGELMKENKLVPYLLSEPFGPTLPIERASNRMERWTQYWPMTISSTIVFNMGVHMETLTKIIVNEELTDDQVIECKKVIYNLLALESRNEPLPPTCSGHRDRGAKGNRREEQYRILFKECEIMLRHHCRSEQHRRVLACLLECRSKGTAPNPLLVPSSTKESAQETNSARSSIPDTPLSPVAMPAAKAPRLDVRSSIAGKSLLEVWNSSVSAEVSKKQREFVGRIKAGGQGPVKLYGHLDKEHET</sequence>
<dbReference type="GO" id="GO:0032039">
    <property type="term" value="C:integrator complex"/>
    <property type="evidence" value="ECO:0007669"/>
    <property type="project" value="TreeGrafter"/>
</dbReference>
<dbReference type="GO" id="GO:0048471">
    <property type="term" value="C:perinuclear region of cytoplasm"/>
    <property type="evidence" value="ECO:0007669"/>
    <property type="project" value="UniProtKB-SubCell"/>
</dbReference>
<dbReference type="STRING" id="35525.A0A0P5TJ22"/>
<evidence type="ECO:0000256" key="14">
    <source>
        <dbReference type="ARBA" id="ARBA00032585"/>
    </source>
</evidence>
<evidence type="ECO:0000256" key="3">
    <source>
        <dbReference type="ARBA" id="ARBA00020501"/>
    </source>
</evidence>
<dbReference type="GO" id="GO:0051321">
    <property type="term" value="P:meiotic cell cycle"/>
    <property type="evidence" value="ECO:0007669"/>
    <property type="project" value="UniProtKB-KW"/>
</dbReference>
<dbReference type="Pfam" id="PF10221">
    <property type="entry name" value="Mat89Bb"/>
    <property type="match status" value="1"/>
</dbReference>
<evidence type="ECO:0000256" key="15">
    <source>
        <dbReference type="ARBA" id="ARBA00061603"/>
    </source>
</evidence>
<evidence type="ECO:0000313" key="18">
    <source>
        <dbReference type="EMBL" id="KZS05824.1"/>
    </source>
</evidence>
<keyword evidence="5" id="KW-0132">Cell division</keyword>
<keyword evidence="7" id="KW-0221">Differentiation</keyword>
<keyword evidence="9" id="KW-0175">Coiled coil</keyword>
<dbReference type="GO" id="GO:0051301">
    <property type="term" value="P:cell division"/>
    <property type="evidence" value="ECO:0007669"/>
    <property type="project" value="UniProtKB-KW"/>
</dbReference>
<comment type="subcellular location">
    <subcellularLocation>
        <location evidence="2">Cytoplasm</location>
        <location evidence="2">Perinuclear region</location>
    </subcellularLocation>
    <subcellularLocation>
        <location evidence="1">Nucleus</location>
    </subcellularLocation>
</comment>
<comment type="similarity">
    <text evidence="15">Belongs to the Integrator subunit 13 family.</text>
</comment>
<evidence type="ECO:0000256" key="2">
    <source>
        <dbReference type="ARBA" id="ARBA00004556"/>
    </source>
</evidence>
<dbReference type="InterPro" id="IPR019355">
    <property type="entry name" value="Cell_cycle_regulator_Mat89Bb"/>
</dbReference>
<keyword evidence="11" id="KW-0469">Meiosis</keyword>
<evidence type="ECO:0000256" key="17">
    <source>
        <dbReference type="SAM" id="MobiDB-lite"/>
    </source>
</evidence>
<keyword evidence="6" id="KW-0498">Mitosis</keyword>
<dbReference type="AlphaFoldDB" id="A0A0P5TJ22"/>
<dbReference type="GO" id="GO:0007346">
    <property type="term" value="P:regulation of mitotic cell cycle"/>
    <property type="evidence" value="ECO:0007669"/>
    <property type="project" value="TreeGrafter"/>
</dbReference>
<feature type="region of interest" description="Disordered" evidence="17">
    <location>
        <begin position="571"/>
        <end position="601"/>
    </location>
</feature>
<dbReference type="Proteomes" id="UP000076858">
    <property type="component" value="Unassembled WGS sequence"/>
</dbReference>
<keyword evidence="19" id="KW-1185">Reference proteome</keyword>
<accession>A0A0P5TJ22</accession>
<keyword evidence="8" id="KW-0744">Spermatogenesis</keyword>
<dbReference type="EMBL" id="LRGB01002860">
    <property type="protein sequence ID" value="KZS05824.1"/>
    <property type="molecule type" value="Genomic_DNA"/>
</dbReference>
<keyword evidence="10" id="KW-0539">Nucleus</keyword>